<reference evidence="1 2" key="1">
    <citation type="submission" date="2018-08" db="EMBL/GenBank/DDBJ databases">
        <title>Bacillus jemisoniae sp. nov., Bacillus chryseoplanitiae sp. nov., Bacillus resnikiae sp. nov., and Bacillus frankliniae sp. nov., isolated from Viking spacecraft and associated surfaces.</title>
        <authorList>
            <person name="Seuylemezian A."/>
            <person name="Vaishampayan P."/>
        </authorList>
    </citation>
    <scope>NUCLEOTIDE SEQUENCE [LARGE SCALE GENOMIC DNA]</scope>
    <source>
        <strain evidence="1 2">MA001</strain>
    </source>
</reference>
<dbReference type="UniPathway" id="UPA00148">
    <property type="reaction ID" value="UER00236"/>
</dbReference>
<proteinExistence type="predicted"/>
<dbReference type="Gene3D" id="3.40.50.300">
    <property type="entry name" value="P-loop containing nucleotide triphosphate hydrolases"/>
    <property type="match status" value="1"/>
</dbReference>
<dbReference type="GO" id="GO:0000166">
    <property type="term" value="F:nucleotide binding"/>
    <property type="evidence" value="ECO:0007669"/>
    <property type="project" value="InterPro"/>
</dbReference>
<dbReference type="EMBL" id="QWVS01000012">
    <property type="protein sequence ID" value="RID87423.1"/>
    <property type="molecule type" value="Genomic_DNA"/>
</dbReference>
<accession>A0A398BJ65</accession>
<dbReference type="SUPFAM" id="SSF52540">
    <property type="entry name" value="P-loop containing nucleoside triphosphate hydrolases"/>
    <property type="match status" value="1"/>
</dbReference>
<dbReference type="RefSeq" id="WP_119116259.1">
    <property type="nucleotide sequence ID" value="NZ_QWVS01000012.1"/>
</dbReference>
<sequence>MHFVTGGAYNGKAKWVRNYYSEKAPVQWISAYQDEALPFDFDEDFVVLQGVEMWLRNDIQEQTAEAIRIKWQEIIKRWRIWEEEKKTRCCIIIGADITKGIVPIEACNRTWRDASGWFFQDIAAASSRVDIIWYGIAQQVK</sequence>
<protein>
    <submittedName>
        <fullName evidence="1">Uncharacterized protein</fullName>
    </submittedName>
</protein>
<dbReference type="Proteomes" id="UP000266016">
    <property type="component" value="Unassembled WGS sequence"/>
</dbReference>
<dbReference type="InterPro" id="IPR027417">
    <property type="entry name" value="P-loop_NTPase"/>
</dbReference>
<comment type="caution">
    <text evidence="1">The sequence shown here is derived from an EMBL/GenBank/DDBJ whole genome shotgun (WGS) entry which is preliminary data.</text>
</comment>
<dbReference type="GO" id="GO:0043752">
    <property type="term" value="F:adenosylcobinamide kinase activity"/>
    <property type="evidence" value="ECO:0007669"/>
    <property type="project" value="InterPro"/>
</dbReference>
<evidence type="ECO:0000313" key="1">
    <source>
        <dbReference type="EMBL" id="RID87423.1"/>
    </source>
</evidence>
<organism evidence="1 2">
    <name type="scientific">Peribacillus asahii</name>
    <dbReference type="NCBI Taxonomy" id="228899"/>
    <lineage>
        <taxon>Bacteria</taxon>
        <taxon>Bacillati</taxon>
        <taxon>Bacillota</taxon>
        <taxon>Bacilli</taxon>
        <taxon>Bacillales</taxon>
        <taxon>Bacillaceae</taxon>
        <taxon>Peribacillus</taxon>
    </lineage>
</organism>
<gene>
    <name evidence="1" type="ORF">D1953_05990</name>
</gene>
<dbReference type="InterPro" id="IPR003203">
    <property type="entry name" value="CobU/CobP"/>
</dbReference>
<dbReference type="Pfam" id="PF02283">
    <property type="entry name" value="CobU"/>
    <property type="match status" value="1"/>
</dbReference>
<name>A0A398BJ65_9BACI</name>
<dbReference type="AlphaFoldDB" id="A0A398BJ65"/>
<evidence type="ECO:0000313" key="2">
    <source>
        <dbReference type="Proteomes" id="UP000266016"/>
    </source>
</evidence>
<dbReference type="GO" id="GO:0009236">
    <property type="term" value="P:cobalamin biosynthetic process"/>
    <property type="evidence" value="ECO:0007669"/>
    <property type="project" value="UniProtKB-UniPathway"/>
</dbReference>
<keyword evidence="2" id="KW-1185">Reference proteome</keyword>